<dbReference type="PROSITE" id="PS50293">
    <property type="entry name" value="TPR_REGION"/>
    <property type="match status" value="3"/>
</dbReference>
<evidence type="ECO:0000313" key="5">
    <source>
        <dbReference type="EMBL" id="KZE73680.1"/>
    </source>
</evidence>
<evidence type="ECO:0000256" key="4">
    <source>
        <dbReference type="SAM" id="SignalP"/>
    </source>
</evidence>
<dbReference type="Pfam" id="PF12895">
    <property type="entry name" value="ANAPC3"/>
    <property type="match status" value="1"/>
</dbReference>
<comment type="caution">
    <text evidence="5">The sequence shown here is derived from an EMBL/GenBank/DDBJ whole genome shotgun (WGS) entry which is preliminary data.</text>
</comment>
<keyword evidence="2 3" id="KW-0802">TPR repeat</keyword>
<keyword evidence="6" id="KW-1185">Reference proteome</keyword>
<dbReference type="SMART" id="SM00028">
    <property type="entry name" value="TPR"/>
    <property type="match status" value="7"/>
</dbReference>
<dbReference type="PANTHER" id="PTHR44943">
    <property type="entry name" value="CELLULOSE SYNTHASE OPERON PROTEIN C"/>
    <property type="match status" value="1"/>
</dbReference>
<dbReference type="OrthoDB" id="9813074at2"/>
<name>A0A163UQC2_9BACL</name>
<feature type="signal peptide" evidence="4">
    <location>
        <begin position="1"/>
        <end position="21"/>
    </location>
</feature>
<keyword evidence="4" id="KW-0732">Signal</keyword>
<feature type="chain" id="PRO_5039208553" evidence="4">
    <location>
        <begin position="22"/>
        <end position="336"/>
    </location>
</feature>
<accession>A0A163UQC2</accession>
<evidence type="ECO:0000256" key="1">
    <source>
        <dbReference type="ARBA" id="ARBA00022737"/>
    </source>
</evidence>
<dbReference type="PROSITE" id="PS50005">
    <property type="entry name" value="TPR"/>
    <property type="match status" value="3"/>
</dbReference>
<organism evidence="5 6">
    <name type="scientific">Paenibacillus elgii</name>
    <dbReference type="NCBI Taxonomy" id="189691"/>
    <lineage>
        <taxon>Bacteria</taxon>
        <taxon>Bacillati</taxon>
        <taxon>Bacillota</taxon>
        <taxon>Bacilli</taxon>
        <taxon>Bacillales</taxon>
        <taxon>Paenibacillaceae</taxon>
        <taxon>Paenibacillus</taxon>
    </lineage>
</organism>
<keyword evidence="1" id="KW-0677">Repeat</keyword>
<gene>
    <name evidence="5" type="ORF">AV654_03640</name>
</gene>
<dbReference type="SUPFAM" id="SSF48439">
    <property type="entry name" value="Protein prenylyltransferase"/>
    <property type="match status" value="1"/>
</dbReference>
<feature type="repeat" description="TPR" evidence="3">
    <location>
        <begin position="208"/>
        <end position="241"/>
    </location>
</feature>
<dbReference type="InterPro" id="IPR051685">
    <property type="entry name" value="Ycf3/AcsC/BcsC/TPR_MFPF"/>
</dbReference>
<dbReference type="Pfam" id="PF13414">
    <property type="entry name" value="TPR_11"/>
    <property type="match status" value="2"/>
</dbReference>
<feature type="repeat" description="TPR" evidence="3">
    <location>
        <begin position="125"/>
        <end position="158"/>
    </location>
</feature>
<sequence length="336" mass="37731">MFAAKIVVIFLSLTVHSLQYAGDLRTETPLNQPLPLTFTSEASVSSESKPITTSELRNYLKQGDLLIASDKFDEAMQAYDKAIALDPHCEEAFYGKGKVLSHYTSEADKAIEAFNKASELNPYYAEAYFEKGKIFSNTGKVDKAIQAYDKAIQLKPDFADAFYEKGSILEVTGSTIQMEDPGNEVVISNFSEAIQALNRAIELKPNFAKAHFIKGIALMQLDKYNDAIETLNKAIELDPRNTQAYIQKARSLERLALYDEAIQTLDKATGAIPSEELDVIYYEKAMIYAADLNDAEKAIENLKQCLEINWSYIKVAGAEEKFKSLKKLREFQMLFE</sequence>
<dbReference type="PANTHER" id="PTHR44943:SF8">
    <property type="entry name" value="TPR REPEAT-CONTAINING PROTEIN MJ0263"/>
    <property type="match status" value="1"/>
</dbReference>
<evidence type="ECO:0000256" key="2">
    <source>
        <dbReference type="ARBA" id="ARBA00022803"/>
    </source>
</evidence>
<dbReference type="NCBIfam" id="NF047558">
    <property type="entry name" value="TPR_END_plus"/>
    <property type="match status" value="1"/>
</dbReference>
<dbReference type="EMBL" id="LQRA01000088">
    <property type="protein sequence ID" value="KZE73680.1"/>
    <property type="molecule type" value="Genomic_DNA"/>
</dbReference>
<dbReference type="Proteomes" id="UP000076563">
    <property type="component" value="Unassembled WGS sequence"/>
</dbReference>
<proteinExistence type="predicted"/>
<reference evidence="6" key="1">
    <citation type="submission" date="2016-01" db="EMBL/GenBank/DDBJ databases">
        <title>Draft genome of Chromobacterium sp. F49.</title>
        <authorList>
            <person name="Hong K.W."/>
        </authorList>
    </citation>
    <scope>NUCLEOTIDE SEQUENCE [LARGE SCALE GENOMIC DNA]</scope>
    <source>
        <strain evidence="6">M63</strain>
    </source>
</reference>
<dbReference type="AlphaFoldDB" id="A0A163UQC2"/>
<dbReference type="Pfam" id="PF13181">
    <property type="entry name" value="TPR_8"/>
    <property type="match status" value="1"/>
</dbReference>
<evidence type="ECO:0000256" key="3">
    <source>
        <dbReference type="PROSITE-ProRule" id="PRU00339"/>
    </source>
</evidence>
<feature type="repeat" description="TPR" evidence="3">
    <location>
        <begin position="56"/>
        <end position="89"/>
    </location>
</feature>
<dbReference type="Gene3D" id="1.25.40.10">
    <property type="entry name" value="Tetratricopeptide repeat domain"/>
    <property type="match status" value="3"/>
</dbReference>
<dbReference type="InterPro" id="IPR011990">
    <property type="entry name" value="TPR-like_helical_dom_sf"/>
</dbReference>
<protein>
    <submittedName>
        <fullName evidence="5">Uncharacterized protein</fullName>
    </submittedName>
</protein>
<dbReference type="InterPro" id="IPR019734">
    <property type="entry name" value="TPR_rpt"/>
</dbReference>
<evidence type="ECO:0000313" key="6">
    <source>
        <dbReference type="Proteomes" id="UP000076563"/>
    </source>
</evidence>
<dbReference type="RefSeq" id="WP_063186516.1">
    <property type="nucleotide sequence ID" value="NZ_LQRA01000088.1"/>
</dbReference>